<proteinExistence type="predicted"/>
<evidence type="ECO:0000256" key="1">
    <source>
        <dbReference type="SAM" id="MobiDB-lite"/>
    </source>
</evidence>
<evidence type="ECO:0000313" key="3">
    <source>
        <dbReference type="EMBL" id="ELY85664.1"/>
    </source>
</evidence>
<dbReference type="OrthoDB" id="186576at2157"/>
<dbReference type="RefSeq" id="WP_006827611.1">
    <property type="nucleotide sequence ID" value="NZ_AOIL01000067.1"/>
</dbReference>
<keyword evidence="2" id="KW-0472">Membrane</keyword>
<organism evidence="3 4">
    <name type="scientific">Natrialba taiwanensis DSM 12281</name>
    <dbReference type="NCBI Taxonomy" id="1230458"/>
    <lineage>
        <taxon>Archaea</taxon>
        <taxon>Methanobacteriati</taxon>
        <taxon>Methanobacteriota</taxon>
        <taxon>Stenosarchaea group</taxon>
        <taxon>Halobacteria</taxon>
        <taxon>Halobacteriales</taxon>
        <taxon>Natrialbaceae</taxon>
        <taxon>Natrialba</taxon>
    </lineage>
</organism>
<dbReference type="AlphaFoldDB" id="L9ZH39"/>
<keyword evidence="4" id="KW-1185">Reference proteome</keyword>
<feature type="region of interest" description="Disordered" evidence="1">
    <location>
        <begin position="14"/>
        <end position="65"/>
    </location>
</feature>
<sequence length="159" mass="16985">MRTPVTVDELVDRLVHSADQQETAGTSATVQSTRTRTPSNPSAVQQSQSTLTFPSTPPTPPSSVPIETWATIHEHLHQKRLPALNEAGSITFDPERGLVELPETTADEQSFSPPLLGPILVGLLFLFVALASASVLTAVTLTVAATTFAVWMLPVYGLV</sequence>
<dbReference type="Proteomes" id="UP000011648">
    <property type="component" value="Unassembled WGS sequence"/>
</dbReference>
<evidence type="ECO:0000256" key="2">
    <source>
        <dbReference type="SAM" id="Phobius"/>
    </source>
</evidence>
<dbReference type="PATRIC" id="fig|1230458.4.peg.4054"/>
<dbReference type="EMBL" id="AOIL01000067">
    <property type="protein sequence ID" value="ELY85664.1"/>
    <property type="molecule type" value="Genomic_DNA"/>
</dbReference>
<feature type="transmembrane region" description="Helical" evidence="2">
    <location>
        <begin position="120"/>
        <end position="153"/>
    </location>
</feature>
<feature type="compositionally biased region" description="Polar residues" evidence="1">
    <location>
        <begin position="18"/>
        <end position="44"/>
    </location>
</feature>
<reference evidence="3 4" key="1">
    <citation type="journal article" date="2014" name="PLoS Genet.">
        <title>Phylogenetically driven sequencing of extremely halophilic archaea reveals strategies for static and dynamic osmo-response.</title>
        <authorList>
            <person name="Becker E.A."/>
            <person name="Seitzer P.M."/>
            <person name="Tritt A."/>
            <person name="Larsen D."/>
            <person name="Krusor M."/>
            <person name="Yao A.I."/>
            <person name="Wu D."/>
            <person name="Madern D."/>
            <person name="Eisen J.A."/>
            <person name="Darling A.E."/>
            <person name="Facciotti M.T."/>
        </authorList>
    </citation>
    <scope>NUCLEOTIDE SEQUENCE [LARGE SCALE GENOMIC DNA]</scope>
    <source>
        <strain evidence="3 4">DSM 12281</strain>
    </source>
</reference>
<protein>
    <submittedName>
        <fullName evidence="3">Uncharacterized protein</fullName>
    </submittedName>
</protein>
<keyword evidence="2" id="KW-1133">Transmembrane helix</keyword>
<feature type="compositionally biased region" description="Low complexity" evidence="1">
    <location>
        <begin position="45"/>
        <end position="54"/>
    </location>
</feature>
<gene>
    <name evidence="3" type="ORF">C484_20137</name>
</gene>
<comment type="caution">
    <text evidence="3">The sequence shown here is derived from an EMBL/GenBank/DDBJ whole genome shotgun (WGS) entry which is preliminary data.</text>
</comment>
<name>L9ZH39_9EURY</name>
<keyword evidence="2" id="KW-0812">Transmembrane</keyword>
<accession>L9ZH39</accession>
<evidence type="ECO:0000313" key="4">
    <source>
        <dbReference type="Proteomes" id="UP000011648"/>
    </source>
</evidence>